<dbReference type="EMBL" id="WIGN01000031">
    <property type="protein sequence ID" value="KAF6815986.1"/>
    <property type="molecule type" value="Genomic_DNA"/>
</dbReference>
<feature type="compositionally biased region" description="Acidic residues" evidence="2">
    <location>
        <begin position="260"/>
        <end position="287"/>
    </location>
</feature>
<dbReference type="GO" id="GO:1990758">
    <property type="term" value="P:mitotic sister chromatid biorientation"/>
    <property type="evidence" value="ECO:0007669"/>
    <property type="project" value="TreeGrafter"/>
</dbReference>
<feature type="compositionally biased region" description="Basic and acidic residues" evidence="2">
    <location>
        <begin position="851"/>
        <end position="880"/>
    </location>
</feature>
<keyword evidence="5" id="KW-1185">Reference proteome</keyword>
<dbReference type="InterPro" id="IPR033338">
    <property type="entry name" value="Spc105/Spc7"/>
</dbReference>
<feature type="domain" description="Spc7 kinetochore protein" evidence="3">
    <location>
        <begin position="1020"/>
        <end position="1355"/>
    </location>
</feature>
<dbReference type="Pfam" id="PF18210">
    <property type="entry name" value="Knl1_RWD_C"/>
    <property type="match status" value="1"/>
</dbReference>
<dbReference type="PANTHER" id="PTHR28260:SF1">
    <property type="entry name" value="SPINDLE POLE BODY COMPONENT SPC105"/>
    <property type="match status" value="1"/>
</dbReference>
<feature type="compositionally biased region" description="Basic residues" evidence="2">
    <location>
        <begin position="745"/>
        <end position="758"/>
    </location>
</feature>
<name>A0A8H6N1E9_9PEZI</name>
<evidence type="ECO:0000256" key="2">
    <source>
        <dbReference type="SAM" id="MobiDB-lite"/>
    </source>
</evidence>
<accession>A0A8H6N1E9</accession>
<sequence>MASFGDATMPSTRRTRKSIGAPTSSAKGRDKENATIDLGSTLAESRKKSRSKSIGPGGLDALKNANGNRRASLAVPSRPPPRSILKPTMPLLPEIPPHRKRGADLIDLGPPRSSTPTITGSSDIPGSSGSKIALRTEEEQQAAAREREERERRDARRKSLANRRVSFAAEATLHTFHEVEYMQDATGSTDSTRRASRADGQGSDRPSTPQEQAEEVVPQSPENQRELHQKKRRRSSTANLMEFSDNEENTMASGFSSDSEPADAVEELEADEEVEESDSNSDSDDEGTMMTIDEHEVTGASVMSGRTTASDDENDTLDEALRMAARQAGTQKLGFDDEEEEEVIPSFGWIRKSTPQGEAVQDQENVPPAPLAHRSPLKEDDDVDMDMDMDMEMTTAVGGILNDKTSRTIADPNEDMSMDVTRAIGGILSRVSQEVAESTQDDQTMEFTTAVGGIHKSNPNDTLFDENDNEDLSMEFTTAIGGVLPSQGKRDATEKRRTTINTRDESVMDQSAMDMDMTVGVGQILSAGNKTVIGEDATVGMDMTTCVGRILSSPDKPMEEEDATGGMDMTVGVGKILSATPDSPREDELTMGMDMTVGVGQILPVIRPSDQEDATMGMDMTAAVGGIIRPPQSPESRIAAKKLMEEEVDKPDTPSKSMSAKPASPAKKLAASVKKHSPAGQDTGSSPGFNPFQGRGFRNSMPRAGLLNESPARTRTPSPLKSVAPPQAVASTPLDSSPVKTPQSSKRRGRPPRQKSPVRKPTTPSPEKTASRLNVFQHDPTTGARTPTVVLTPQTRRHSGIGADKPGLGSPRVAAILDRRGSLGEAAQEFVPGKARGVTFADPKELEDEIDKDRQEEEDRESGRKILEREADGEQGEKDATLNLREMIDSLSPKKKRLQGRKSLHVGSARGLLGKRPAELDDQDDSEVQDGVKRLKGHQGSPVKNVKLQQPPSREETTGRRLTRSAQLNLDEETAPKATPTHSESPLKIGSAAKSPHGQSRFRDLEEDTISRPMNLDGSASDEAELMNEEPGERIHLQDFLNMTSIRFMELTTTKRRHTQAPDMFREMGGKEDMSLERCVVAGACTVPMLELYQHSCRELKKYISEGRRIVREIESETFEENPPLFREYMSASPDFKNILDNQFKNGKTHARLESKAMWYEWRMKLQEGLREGLIRISEGMAADEKVLQQQQKLLSSVIPSIVARFAELEQEHGNLQAVAEELADCDPEELETARADLAEIDSDVQEKTQRIAELRRELEDAERGIEQLTHERHQCHEDIKEAEKIREECRGWSTGEIRALKGKLCFLRSSTCAKLTKCTDRVDALEKQHGWAVSGVSGSQISMTYHREIKVVFDIAAFQPKKKNSRIDLWYIAANRENNPVASSPEKDFFLQRIRDHVRGLPQSRTKIADLLHMIRTAWDAAVSTSNHVRQLNITFPTSVVRTSDSSVAVKSSILMASLETKVEVALEIRSASKPEGVEFSLHPEAKVIYGEHFNTGKIGEFLSTHLGDRAFSQEEGDPSWSEVVVNLHERLLARGKKQ</sequence>
<feature type="compositionally biased region" description="Polar residues" evidence="2">
    <location>
        <begin position="729"/>
        <end position="744"/>
    </location>
</feature>
<dbReference type="GO" id="GO:0000776">
    <property type="term" value="C:kinetochore"/>
    <property type="evidence" value="ECO:0007669"/>
    <property type="project" value="TreeGrafter"/>
</dbReference>
<dbReference type="SMART" id="SM00787">
    <property type="entry name" value="Spc7"/>
    <property type="match status" value="1"/>
</dbReference>
<evidence type="ECO:0000313" key="4">
    <source>
        <dbReference type="EMBL" id="KAF6815986.1"/>
    </source>
</evidence>
<feature type="compositionally biased region" description="Polar residues" evidence="2">
    <location>
        <begin position="112"/>
        <end position="130"/>
    </location>
</feature>
<keyword evidence="1" id="KW-0175">Coiled coil</keyword>
<feature type="compositionally biased region" description="Basic residues" evidence="2">
    <location>
        <begin position="893"/>
        <end position="904"/>
    </location>
</feature>
<dbReference type="Proteomes" id="UP000652219">
    <property type="component" value="Unassembled WGS sequence"/>
</dbReference>
<protein>
    <submittedName>
        <fullName evidence="4">Chromosome segregation protein (Spc7 kinetochore protein)</fullName>
    </submittedName>
</protein>
<feature type="compositionally biased region" description="Basic and acidic residues" evidence="2">
    <location>
        <begin position="134"/>
        <end position="154"/>
    </location>
</feature>
<evidence type="ECO:0000313" key="5">
    <source>
        <dbReference type="Proteomes" id="UP000652219"/>
    </source>
</evidence>
<dbReference type="PANTHER" id="PTHR28260">
    <property type="entry name" value="SPINDLE POLE BODY COMPONENT SPC105"/>
    <property type="match status" value="1"/>
</dbReference>
<proteinExistence type="predicted"/>
<reference evidence="4 5" key="1">
    <citation type="journal article" date="2020" name="Phytopathology">
        <title>Genome Sequence Resources of Colletotrichum truncatum, C. plurivorum, C. musicola, and C. sojae: Four Species Pathogenic to Soybean (Glycine max).</title>
        <authorList>
            <person name="Rogerio F."/>
            <person name="Boufleur T.R."/>
            <person name="Ciampi-Guillardi M."/>
            <person name="Sukno S.A."/>
            <person name="Thon M.R."/>
            <person name="Massola Junior N.S."/>
            <person name="Baroncelli R."/>
        </authorList>
    </citation>
    <scope>NUCLEOTIDE SEQUENCE [LARGE SCALE GENOMIC DNA]</scope>
    <source>
        <strain evidence="4 5">LFN0009</strain>
    </source>
</reference>
<gene>
    <name evidence="4" type="ORF">CSOJ01_03255</name>
</gene>
<feature type="region of interest" description="Disordered" evidence="2">
    <location>
        <begin position="1"/>
        <end position="288"/>
    </location>
</feature>
<feature type="compositionally biased region" description="Polar residues" evidence="2">
    <location>
        <begin position="765"/>
        <end position="787"/>
    </location>
</feature>
<feature type="compositionally biased region" description="Low complexity" evidence="2">
    <location>
        <begin position="654"/>
        <end position="672"/>
    </location>
</feature>
<dbReference type="InterPro" id="IPR040850">
    <property type="entry name" value="Knl1_RWD_C"/>
</dbReference>
<dbReference type="Pfam" id="PF15402">
    <property type="entry name" value="MELT_2"/>
    <property type="match status" value="9"/>
</dbReference>
<feature type="coiled-coil region" evidence="1">
    <location>
        <begin position="1231"/>
        <end position="1286"/>
    </location>
</feature>
<organism evidence="4 5">
    <name type="scientific">Colletotrichum sojae</name>
    <dbReference type="NCBI Taxonomy" id="2175907"/>
    <lineage>
        <taxon>Eukaryota</taxon>
        <taxon>Fungi</taxon>
        <taxon>Dikarya</taxon>
        <taxon>Ascomycota</taxon>
        <taxon>Pezizomycotina</taxon>
        <taxon>Sordariomycetes</taxon>
        <taxon>Hypocreomycetidae</taxon>
        <taxon>Glomerellales</taxon>
        <taxon>Glomerellaceae</taxon>
        <taxon>Colletotrichum</taxon>
        <taxon>Colletotrichum orchidearum species complex</taxon>
    </lineage>
</organism>
<feature type="region of interest" description="Disordered" evidence="2">
    <location>
        <begin position="355"/>
        <end position="378"/>
    </location>
</feature>
<feature type="region of interest" description="Disordered" evidence="2">
    <location>
        <begin position="647"/>
        <end position="787"/>
    </location>
</feature>
<evidence type="ECO:0000256" key="1">
    <source>
        <dbReference type="SAM" id="Coils"/>
    </source>
</evidence>
<dbReference type="GO" id="GO:0034501">
    <property type="term" value="P:protein localization to kinetochore"/>
    <property type="evidence" value="ECO:0007669"/>
    <property type="project" value="TreeGrafter"/>
</dbReference>
<dbReference type="GO" id="GO:0007094">
    <property type="term" value="P:mitotic spindle assembly checkpoint signaling"/>
    <property type="evidence" value="ECO:0007669"/>
    <property type="project" value="TreeGrafter"/>
</dbReference>
<dbReference type="SMART" id="SM01315">
    <property type="entry name" value="Spc7_N"/>
    <property type="match status" value="1"/>
</dbReference>
<dbReference type="InterPro" id="IPR013253">
    <property type="entry name" value="Spc7_domain"/>
</dbReference>
<feature type="region of interest" description="Disordered" evidence="2">
    <location>
        <begin position="834"/>
        <end position="1027"/>
    </location>
</feature>
<feature type="compositionally biased region" description="Polar residues" evidence="2">
    <location>
        <begin position="249"/>
        <end position="259"/>
    </location>
</feature>
<dbReference type="Pfam" id="PF08317">
    <property type="entry name" value="Spc7"/>
    <property type="match status" value="1"/>
</dbReference>
<comment type="caution">
    <text evidence="4">The sequence shown here is derived from an EMBL/GenBank/DDBJ whole genome shotgun (WGS) entry which is preliminary data.</text>
</comment>
<evidence type="ECO:0000259" key="3">
    <source>
        <dbReference type="SMART" id="SM00787"/>
    </source>
</evidence>